<evidence type="ECO:0000256" key="1">
    <source>
        <dbReference type="ARBA" id="ARBA00004651"/>
    </source>
</evidence>
<dbReference type="PANTHER" id="PTHR42709">
    <property type="entry name" value="ALKALINE PHOSPHATASE LIKE PROTEIN"/>
    <property type="match status" value="1"/>
</dbReference>
<evidence type="ECO:0000256" key="3">
    <source>
        <dbReference type="ARBA" id="ARBA00022692"/>
    </source>
</evidence>
<evidence type="ECO:0000256" key="4">
    <source>
        <dbReference type="ARBA" id="ARBA00022989"/>
    </source>
</evidence>
<keyword evidence="5 6" id="KW-0472">Membrane</keyword>
<evidence type="ECO:0000256" key="6">
    <source>
        <dbReference type="SAM" id="Phobius"/>
    </source>
</evidence>
<feature type="domain" description="VTT" evidence="7">
    <location>
        <begin position="32"/>
        <end position="162"/>
    </location>
</feature>
<sequence>MDPLADLVDWIALYGILGLFSIGLAERFVPVLPSYGVLVAIGIAANNDVWSIHTAVLATTMGSFVGALTLYALVRAFGKQRSASMLYAAGKWVGLSRQRIDLTISSLRGREQSIAVTSQLIPTVRLVSPLAAGLMGTGIMKFASGLAVGIVSWNGLFIGAGYLAVTLLPGINASVLALKTLLLLIAVEAVSALVFRLHLRYAKRLGRVRDDKQNDRRAPVLSRLAFCASAGCLGHALRAGALITHDRWNLCG</sequence>
<dbReference type="EMBL" id="CP104143">
    <property type="protein sequence ID" value="UWU15560.1"/>
    <property type="molecule type" value="Genomic_DNA"/>
</dbReference>
<dbReference type="PANTHER" id="PTHR42709:SF6">
    <property type="entry name" value="UNDECAPRENYL PHOSPHATE TRANSPORTER A"/>
    <property type="match status" value="1"/>
</dbReference>
<comment type="subcellular location">
    <subcellularLocation>
        <location evidence="1">Cell membrane</location>
        <topology evidence="1">Multi-pass membrane protein</topology>
    </subcellularLocation>
</comment>
<evidence type="ECO:0000313" key="9">
    <source>
        <dbReference type="Proteomes" id="UP001060123"/>
    </source>
</evidence>
<evidence type="ECO:0000256" key="2">
    <source>
        <dbReference type="ARBA" id="ARBA00022475"/>
    </source>
</evidence>
<proteinExistence type="predicted"/>
<feature type="transmembrane region" description="Helical" evidence="6">
    <location>
        <begin position="176"/>
        <end position="199"/>
    </location>
</feature>
<dbReference type="InterPro" id="IPR051311">
    <property type="entry name" value="DedA_domain"/>
</dbReference>
<evidence type="ECO:0000256" key="5">
    <source>
        <dbReference type="ARBA" id="ARBA00023136"/>
    </source>
</evidence>
<gene>
    <name evidence="8" type="ORF">N2599_06045</name>
</gene>
<evidence type="ECO:0000259" key="7">
    <source>
        <dbReference type="Pfam" id="PF09335"/>
    </source>
</evidence>
<dbReference type="Pfam" id="PF09335">
    <property type="entry name" value="VTT_dom"/>
    <property type="match status" value="1"/>
</dbReference>
<keyword evidence="2" id="KW-1003">Cell membrane</keyword>
<keyword evidence="4 6" id="KW-1133">Transmembrane helix</keyword>
<reference evidence="8" key="1">
    <citation type="submission" date="2022-09" db="EMBL/GenBank/DDBJ databases">
        <title>Australian commercial rhizobial inoculants.</title>
        <authorList>
            <person name="Kohlmeier M.G."/>
            <person name="O'Hara G.W."/>
            <person name="Colombi E."/>
            <person name="Ramsay J.P."/>
            <person name="Terpolilli J."/>
        </authorList>
    </citation>
    <scope>NUCLEOTIDE SEQUENCE</scope>
    <source>
        <strain evidence="8">WSM1592</strain>
    </source>
</reference>
<keyword evidence="9" id="KW-1185">Reference proteome</keyword>
<dbReference type="InterPro" id="IPR032816">
    <property type="entry name" value="VTT_dom"/>
</dbReference>
<protein>
    <submittedName>
        <fullName evidence="8">VTT domain-containing protein</fullName>
    </submittedName>
</protein>
<keyword evidence="3 6" id="KW-0812">Transmembrane</keyword>
<dbReference type="Proteomes" id="UP001060123">
    <property type="component" value="Chromosome"/>
</dbReference>
<feature type="transmembrane region" description="Helical" evidence="6">
    <location>
        <begin position="49"/>
        <end position="74"/>
    </location>
</feature>
<organism evidence="8 9">
    <name type="scientific">Rhizobium sullae</name>
    <name type="common">Rhizobium hedysari</name>
    <dbReference type="NCBI Taxonomy" id="50338"/>
    <lineage>
        <taxon>Bacteria</taxon>
        <taxon>Pseudomonadati</taxon>
        <taxon>Pseudomonadota</taxon>
        <taxon>Alphaproteobacteria</taxon>
        <taxon>Hyphomicrobiales</taxon>
        <taxon>Rhizobiaceae</taxon>
        <taxon>Rhizobium/Agrobacterium group</taxon>
        <taxon>Rhizobium</taxon>
    </lineage>
</organism>
<dbReference type="RefSeq" id="WP_245209213.1">
    <property type="nucleotide sequence ID" value="NZ_CP104143.1"/>
</dbReference>
<accession>A0ABY5XLT1</accession>
<feature type="transmembrane region" description="Helical" evidence="6">
    <location>
        <begin position="220"/>
        <end position="243"/>
    </location>
</feature>
<feature type="transmembrane region" description="Helical" evidence="6">
    <location>
        <begin position="142"/>
        <end position="164"/>
    </location>
</feature>
<feature type="transmembrane region" description="Helical" evidence="6">
    <location>
        <begin position="7"/>
        <end position="29"/>
    </location>
</feature>
<evidence type="ECO:0000313" key="8">
    <source>
        <dbReference type="EMBL" id="UWU15560.1"/>
    </source>
</evidence>
<name>A0ABY5XLT1_RHISU</name>